<dbReference type="PROSITE" id="PS50850">
    <property type="entry name" value="MFS"/>
    <property type="match status" value="1"/>
</dbReference>
<dbReference type="OrthoDB" id="9772882at2"/>
<dbReference type="SUPFAM" id="SSF103473">
    <property type="entry name" value="MFS general substrate transporter"/>
    <property type="match status" value="1"/>
</dbReference>
<evidence type="ECO:0000256" key="3">
    <source>
        <dbReference type="ARBA" id="ARBA00022989"/>
    </source>
</evidence>
<reference evidence="9" key="1">
    <citation type="submission" date="2018-02" db="EMBL/GenBank/DDBJ databases">
        <authorList>
            <person name="Moore K."/>
            <person name="Momper L."/>
        </authorList>
    </citation>
    <scope>NUCLEOTIDE SEQUENCE [LARGE SCALE GENOMIC DNA]</scope>
    <source>
        <strain evidence="9">ULC18</strain>
    </source>
</reference>
<dbReference type="Pfam" id="PF07690">
    <property type="entry name" value="MFS_1"/>
    <property type="match status" value="1"/>
</dbReference>
<feature type="transmembrane region" description="Helical" evidence="6">
    <location>
        <begin position="329"/>
        <end position="350"/>
    </location>
</feature>
<feature type="transmembrane region" description="Helical" evidence="6">
    <location>
        <begin position="458"/>
        <end position="481"/>
    </location>
</feature>
<evidence type="ECO:0000256" key="1">
    <source>
        <dbReference type="ARBA" id="ARBA00004651"/>
    </source>
</evidence>
<reference evidence="8 9" key="2">
    <citation type="submission" date="2018-03" db="EMBL/GenBank/DDBJ databases">
        <title>The ancient ancestry and fast evolution of plastids.</title>
        <authorList>
            <person name="Moore K.R."/>
            <person name="Magnabosco C."/>
            <person name="Momper L."/>
            <person name="Gold D.A."/>
            <person name="Bosak T."/>
            <person name="Fournier G.P."/>
        </authorList>
    </citation>
    <scope>NUCLEOTIDE SEQUENCE [LARGE SCALE GENOMIC DNA]</scope>
    <source>
        <strain evidence="8 9">ULC18</strain>
    </source>
</reference>
<dbReference type="PANTHER" id="PTHR23526">
    <property type="entry name" value="INTEGRAL MEMBRANE TRANSPORT PROTEIN-RELATED"/>
    <property type="match status" value="1"/>
</dbReference>
<keyword evidence="2 6" id="KW-0812">Transmembrane</keyword>
<dbReference type="GO" id="GO:0022857">
    <property type="term" value="F:transmembrane transporter activity"/>
    <property type="evidence" value="ECO:0007669"/>
    <property type="project" value="InterPro"/>
</dbReference>
<dbReference type="EMBL" id="PVWK01000158">
    <property type="protein sequence ID" value="PSB23873.1"/>
    <property type="molecule type" value="Genomic_DNA"/>
</dbReference>
<proteinExistence type="predicted"/>
<comment type="subcellular location">
    <subcellularLocation>
        <location evidence="1">Cell membrane</location>
        <topology evidence="1">Multi-pass membrane protein</topology>
    </subcellularLocation>
</comment>
<comment type="caution">
    <text evidence="8">The sequence shown here is derived from an EMBL/GenBank/DDBJ whole genome shotgun (WGS) entry which is preliminary data.</text>
</comment>
<protein>
    <submittedName>
        <fullName evidence="8">MFS transporter</fullName>
    </submittedName>
</protein>
<feature type="region of interest" description="Disordered" evidence="5">
    <location>
        <begin position="246"/>
        <end position="272"/>
    </location>
</feature>
<dbReference type="Proteomes" id="UP000239576">
    <property type="component" value="Unassembled WGS sequence"/>
</dbReference>
<feature type="transmembrane region" description="Helical" evidence="6">
    <location>
        <begin position="188"/>
        <end position="208"/>
    </location>
</feature>
<evidence type="ECO:0000256" key="2">
    <source>
        <dbReference type="ARBA" id="ARBA00022692"/>
    </source>
</evidence>
<dbReference type="InterPro" id="IPR036259">
    <property type="entry name" value="MFS_trans_sf"/>
</dbReference>
<evidence type="ECO:0000256" key="5">
    <source>
        <dbReference type="SAM" id="MobiDB-lite"/>
    </source>
</evidence>
<sequence length="566" mass="60651">MLRAVRLNSIAPESFSEQPHGLVATAPIAPSPSPIAAKQAIRTSLRASTLDGVFAAVFSTITSGVLLSNFLVELHASPTEIGLLSSIPMVANLIQPLGAFLGDRVNSRHNYCLWVYAPSRLLWLVLVAGIAFAHWWHVEAQRLVWWTLAIVCLTHFIGALGSAVWLSWLAALVPRRLRGRYFGIRNSAASLTNLLCVPLLGLAVSAFPGGSLQAFGVVLLLGVVAGIISLGFQFLMVDVNPQRQQEEEGSGEWGVGSRESGSRQPSTVSGQETANSAPLVINPIGFTGEAADTDGRSRQALITDDSQNPHLISLSTPYALPPFLRDKNFLFFLLYFSGWMFAVNLSAPFFNLYMLDNLAIDVSWVTIYTSLQAGATLVMLVVWGRLADRVGNRPILLAVGILVAVTPLFWLGTGANTLSVWLWLPLLHVIAGATWAAIDLCNNNLQLGVAPVQQQASYFAVAAAIAGISGALGTTVGGFLAEFADYGGIPGLFALSAIVRLVALLPLVLVHEQRGQSLHQMMQVLFPSKAAPALETVPAYSQAVLLKAQLDDATHCTVDKSVTMEE</sequence>
<feature type="transmembrane region" description="Helical" evidence="6">
    <location>
        <begin position="418"/>
        <end position="438"/>
    </location>
</feature>
<evidence type="ECO:0000256" key="4">
    <source>
        <dbReference type="ARBA" id="ARBA00023136"/>
    </source>
</evidence>
<evidence type="ECO:0000313" key="9">
    <source>
        <dbReference type="Proteomes" id="UP000239576"/>
    </source>
</evidence>
<keyword evidence="3 6" id="KW-1133">Transmembrane helix</keyword>
<evidence type="ECO:0000313" key="8">
    <source>
        <dbReference type="EMBL" id="PSB23873.1"/>
    </source>
</evidence>
<name>A0A2T1DTP4_9CYAN</name>
<dbReference type="AlphaFoldDB" id="A0A2T1DTP4"/>
<dbReference type="InterPro" id="IPR020846">
    <property type="entry name" value="MFS_dom"/>
</dbReference>
<organism evidence="8 9">
    <name type="scientific">Stenomitos frigidus ULC18</name>
    <dbReference type="NCBI Taxonomy" id="2107698"/>
    <lineage>
        <taxon>Bacteria</taxon>
        <taxon>Bacillati</taxon>
        <taxon>Cyanobacteriota</taxon>
        <taxon>Cyanophyceae</taxon>
        <taxon>Leptolyngbyales</taxon>
        <taxon>Leptolyngbyaceae</taxon>
        <taxon>Stenomitos</taxon>
    </lineage>
</organism>
<dbReference type="InterPro" id="IPR052528">
    <property type="entry name" value="Sugar_transport-like"/>
</dbReference>
<keyword evidence="4 6" id="KW-0472">Membrane</keyword>
<dbReference type="InterPro" id="IPR011701">
    <property type="entry name" value="MFS"/>
</dbReference>
<dbReference type="PANTHER" id="PTHR23526:SF2">
    <property type="entry name" value="MAJOR FACILITATOR SUPERFAMILY (MFS) PROFILE DOMAIN-CONTAINING PROTEIN"/>
    <property type="match status" value="1"/>
</dbReference>
<feature type="transmembrane region" description="Helical" evidence="6">
    <location>
        <begin position="362"/>
        <end position="383"/>
    </location>
</feature>
<feature type="transmembrane region" description="Helical" evidence="6">
    <location>
        <begin position="487"/>
        <end position="510"/>
    </location>
</feature>
<feature type="transmembrane region" description="Helical" evidence="6">
    <location>
        <begin position="52"/>
        <end position="71"/>
    </location>
</feature>
<gene>
    <name evidence="8" type="ORF">C7B82_29270</name>
</gene>
<dbReference type="Gene3D" id="1.20.1250.20">
    <property type="entry name" value="MFS general substrate transporter like domains"/>
    <property type="match status" value="2"/>
</dbReference>
<accession>A0A2T1DTP4</accession>
<evidence type="ECO:0000259" key="7">
    <source>
        <dbReference type="PROSITE" id="PS50850"/>
    </source>
</evidence>
<keyword evidence="9" id="KW-1185">Reference proteome</keyword>
<evidence type="ECO:0000256" key="6">
    <source>
        <dbReference type="SAM" id="Phobius"/>
    </source>
</evidence>
<feature type="transmembrane region" description="Helical" evidence="6">
    <location>
        <begin position="83"/>
        <end position="101"/>
    </location>
</feature>
<feature type="domain" description="Major facilitator superfamily (MFS) profile" evidence="7">
    <location>
        <begin position="330"/>
        <end position="566"/>
    </location>
</feature>
<dbReference type="GO" id="GO:0005886">
    <property type="term" value="C:plasma membrane"/>
    <property type="evidence" value="ECO:0007669"/>
    <property type="project" value="UniProtKB-SubCell"/>
</dbReference>
<feature type="transmembrane region" description="Helical" evidence="6">
    <location>
        <begin position="395"/>
        <end position="412"/>
    </location>
</feature>
<feature type="transmembrane region" description="Helical" evidence="6">
    <location>
        <begin position="214"/>
        <end position="235"/>
    </location>
</feature>
<feature type="transmembrane region" description="Helical" evidence="6">
    <location>
        <begin position="143"/>
        <end position="168"/>
    </location>
</feature>
<feature type="transmembrane region" description="Helical" evidence="6">
    <location>
        <begin position="113"/>
        <end position="137"/>
    </location>
</feature>